<evidence type="ECO:0000256" key="2">
    <source>
        <dbReference type="SAM" id="Phobius"/>
    </source>
</evidence>
<dbReference type="Pfam" id="PF03435">
    <property type="entry name" value="Sacchrp_dh_NADP"/>
    <property type="match status" value="1"/>
</dbReference>
<feature type="domain" description="Saccharopine dehydrogenase NADP binding" evidence="3">
    <location>
        <begin position="113"/>
        <end position="181"/>
    </location>
</feature>
<comment type="caution">
    <text evidence="4">The sequence shown here is derived from an EMBL/GenBank/DDBJ whole genome shotgun (WGS) entry which is preliminary data.</text>
</comment>
<organism evidence="4 5">
    <name type="scientific">Fusarium denticulatum</name>
    <dbReference type="NCBI Taxonomy" id="48507"/>
    <lineage>
        <taxon>Eukaryota</taxon>
        <taxon>Fungi</taxon>
        <taxon>Dikarya</taxon>
        <taxon>Ascomycota</taxon>
        <taxon>Pezizomycotina</taxon>
        <taxon>Sordariomycetes</taxon>
        <taxon>Hypocreomycetidae</taxon>
        <taxon>Hypocreales</taxon>
        <taxon>Nectriaceae</taxon>
        <taxon>Fusarium</taxon>
        <taxon>Fusarium fujikuroi species complex</taxon>
    </lineage>
</organism>
<protein>
    <recommendedName>
        <fullName evidence="3">Saccharopine dehydrogenase NADP binding domain-containing protein</fullName>
    </recommendedName>
</protein>
<dbReference type="InterPro" id="IPR051276">
    <property type="entry name" value="Saccharopine_DH-like_oxidrdct"/>
</dbReference>
<dbReference type="Proteomes" id="UP000562682">
    <property type="component" value="Unassembled WGS sequence"/>
</dbReference>
<dbReference type="GO" id="GO:0005811">
    <property type="term" value="C:lipid droplet"/>
    <property type="evidence" value="ECO:0007669"/>
    <property type="project" value="TreeGrafter"/>
</dbReference>
<dbReference type="PANTHER" id="PTHR12286">
    <property type="entry name" value="SACCHAROPINE DEHYDROGENASE-LIKE OXIDOREDUCTASE"/>
    <property type="match status" value="1"/>
</dbReference>
<sequence>MSNYHNGRHRDVYRAKEEAKIWYIINRHLKRQWAIDRRLSKHNGHSDPRDNHLGRHRVDRHNLRRAYCQDFPNEYEVVHCRSFSLKARSSVPRPTRHQSGSIGAGIYIVPQLNAQGLEPIVRKTKVLINGIGPYHRYGTPVVDTCARNGTHYVDFSTETALITEMIRNFHETTKSSGAIIIPAISGSSAPSDLVAWLIARRVREQDLPAASEIICSGKLNMLGMQGGSLHTVLEVAETYGISGWLTSDTSVLLPNPKHVVKKNMEPMGHRYDRYLGHLATSFVAWGNESIAQRSAALKPKIYGQESLYNEYIPATGLISALLMHIVTKLGIFLLAVPWFRSFIRGKSFNRGSGPDRDESRKIESAEWKAVGYVTGEKDPVALAKFSYKGALVDMAAILAVEAAATIDQMNKTEATSAGLLTPSTLGITFVDRLRTAGFDLMAEGSVSH</sequence>
<dbReference type="InterPro" id="IPR005097">
    <property type="entry name" value="Sacchrp_dh_NADP-bd"/>
</dbReference>
<proteinExistence type="inferred from homology"/>
<dbReference type="Gene3D" id="3.40.50.720">
    <property type="entry name" value="NAD(P)-binding Rossmann-like Domain"/>
    <property type="match status" value="1"/>
</dbReference>
<keyword evidence="2" id="KW-1133">Transmembrane helix</keyword>
<evidence type="ECO:0000259" key="3">
    <source>
        <dbReference type="Pfam" id="PF03435"/>
    </source>
</evidence>
<name>A0A8H6CTR6_9HYPO</name>
<gene>
    <name evidence="4" type="ORF">FDENT_3121</name>
</gene>
<dbReference type="AlphaFoldDB" id="A0A8H6CTR6"/>
<dbReference type="InterPro" id="IPR018247">
    <property type="entry name" value="EF_Hand_1_Ca_BS"/>
</dbReference>
<dbReference type="PROSITE" id="PS00018">
    <property type="entry name" value="EF_HAND_1"/>
    <property type="match status" value="1"/>
</dbReference>
<dbReference type="EMBL" id="JAAOAK010000072">
    <property type="protein sequence ID" value="KAF5691918.1"/>
    <property type="molecule type" value="Genomic_DNA"/>
</dbReference>
<comment type="similarity">
    <text evidence="1">Belongs to the saccharopine dehydrogenase family.</text>
</comment>
<dbReference type="GO" id="GO:0005739">
    <property type="term" value="C:mitochondrion"/>
    <property type="evidence" value="ECO:0007669"/>
    <property type="project" value="TreeGrafter"/>
</dbReference>
<reference evidence="4 5" key="1">
    <citation type="submission" date="2020-05" db="EMBL/GenBank/DDBJ databases">
        <title>Identification and distribution of gene clusters putatively required for synthesis of sphingolipid metabolism inhibitors in phylogenetically diverse species of the filamentous fungus Fusarium.</title>
        <authorList>
            <person name="Kim H.-S."/>
            <person name="Busman M."/>
            <person name="Brown D.W."/>
            <person name="Divon H."/>
            <person name="Uhlig S."/>
            <person name="Proctor R.H."/>
        </authorList>
    </citation>
    <scope>NUCLEOTIDE SEQUENCE [LARGE SCALE GENOMIC DNA]</scope>
    <source>
        <strain evidence="4 5">NRRL 25311</strain>
    </source>
</reference>
<accession>A0A8H6CTR6</accession>
<keyword evidence="2" id="KW-0472">Membrane</keyword>
<keyword evidence="2" id="KW-0812">Transmembrane</keyword>
<evidence type="ECO:0000256" key="1">
    <source>
        <dbReference type="ARBA" id="ARBA00038048"/>
    </source>
</evidence>
<feature type="transmembrane region" description="Helical" evidence="2">
    <location>
        <begin position="317"/>
        <end position="339"/>
    </location>
</feature>
<keyword evidence="5" id="KW-1185">Reference proteome</keyword>
<dbReference type="PANTHER" id="PTHR12286:SF5">
    <property type="entry name" value="SACCHAROPINE DEHYDROGENASE-LIKE OXIDOREDUCTASE"/>
    <property type="match status" value="1"/>
</dbReference>
<dbReference type="GO" id="GO:0009247">
    <property type="term" value="P:glycolipid biosynthetic process"/>
    <property type="evidence" value="ECO:0007669"/>
    <property type="project" value="TreeGrafter"/>
</dbReference>
<evidence type="ECO:0000313" key="4">
    <source>
        <dbReference type="EMBL" id="KAF5691918.1"/>
    </source>
</evidence>
<dbReference type="GO" id="GO:0005886">
    <property type="term" value="C:plasma membrane"/>
    <property type="evidence" value="ECO:0007669"/>
    <property type="project" value="TreeGrafter"/>
</dbReference>
<evidence type="ECO:0000313" key="5">
    <source>
        <dbReference type="Proteomes" id="UP000562682"/>
    </source>
</evidence>